<gene>
    <name evidence="1" type="ORF">NQ318_015506</name>
</gene>
<accession>A0AAV8XPR7</accession>
<comment type="caution">
    <text evidence="1">The sequence shown here is derived from an EMBL/GenBank/DDBJ whole genome shotgun (WGS) entry which is preliminary data.</text>
</comment>
<dbReference type="Proteomes" id="UP001162162">
    <property type="component" value="Unassembled WGS sequence"/>
</dbReference>
<evidence type="ECO:0000313" key="2">
    <source>
        <dbReference type="Proteomes" id="UP001162162"/>
    </source>
</evidence>
<dbReference type="AlphaFoldDB" id="A0AAV8XPR7"/>
<keyword evidence="2" id="KW-1185">Reference proteome</keyword>
<reference evidence="1" key="1">
    <citation type="journal article" date="2023" name="Insect Mol. Biol.">
        <title>Genome sequencing provides insights into the evolution of gene families encoding plant cell wall-degrading enzymes in longhorned beetles.</title>
        <authorList>
            <person name="Shin N.R."/>
            <person name="Okamura Y."/>
            <person name="Kirsch R."/>
            <person name="Pauchet Y."/>
        </authorList>
    </citation>
    <scope>NUCLEOTIDE SEQUENCE</scope>
    <source>
        <strain evidence="1">AMC_N1</strain>
    </source>
</reference>
<proteinExistence type="predicted"/>
<dbReference type="EMBL" id="JAPWTK010000391">
    <property type="protein sequence ID" value="KAJ8941030.1"/>
    <property type="molecule type" value="Genomic_DNA"/>
</dbReference>
<protein>
    <submittedName>
        <fullName evidence="1">Uncharacterized protein</fullName>
    </submittedName>
</protein>
<sequence>MAFLGFCIIQSPNHYFGCILTRRAYCGETLVWPCIDIFWLFPLEGDTKITPRYALLNTIKLNYALKKAGQKLTLASIGNISDVPYLDELK</sequence>
<name>A0AAV8XPR7_9CUCU</name>
<organism evidence="1 2">
    <name type="scientific">Aromia moschata</name>
    <dbReference type="NCBI Taxonomy" id="1265417"/>
    <lineage>
        <taxon>Eukaryota</taxon>
        <taxon>Metazoa</taxon>
        <taxon>Ecdysozoa</taxon>
        <taxon>Arthropoda</taxon>
        <taxon>Hexapoda</taxon>
        <taxon>Insecta</taxon>
        <taxon>Pterygota</taxon>
        <taxon>Neoptera</taxon>
        <taxon>Endopterygota</taxon>
        <taxon>Coleoptera</taxon>
        <taxon>Polyphaga</taxon>
        <taxon>Cucujiformia</taxon>
        <taxon>Chrysomeloidea</taxon>
        <taxon>Cerambycidae</taxon>
        <taxon>Cerambycinae</taxon>
        <taxon>Callichromatini</taxon>
        <taxon>Aromia</taxon>
    </lineage>
</organism>
<evidence type="ECO:0000313" key="1">
    <source>
        <dbReference type="EMBL" id="KAJ8941030.1"/>
    </source>
</evidence>